<sequence length="570" mass="64354">MVKDWDAVKSLLYELYVIKGLPLDVVRGRLRESSPMFDASIRAYKIKFKQWGWCKYKARTAFLTNRPQRSTISTTNGPIPGILSAQESRYISAHCGIESPSTDIIRPTSPVLQLSLPSLRGEPAREPNNNNNNKHNSLLPYTRTAAWLFLKSLPIWPLAPQETRARGQKNLSLRDHLDTEEAALPADDDAILKALNIRDGAGNQPLHLEILHGDKSAALSLVEMGADISSKNYAGDTPLHIAVLSHRDPHRTEWSLIDKLLHSGADTNIPNCDGVTPFHMTLGNPWIMFYFLKYRADLFSKTKSGRYPVEFFLDELRRHYFQIRHAGHGRYWCGTDISMIKSPISRTENPNIRLKSGQTLLAAFLSIPLFDFPEYREVCLLLCDKVNLNSRGTQGDSPLHCLCQSIPRSGEGMAEANIMIKTLVQRGVDINAISKDGESALTIASKLCPPEVIETLLNLGADPYQRTASNVLPIYRAARNVRPQPEHRCILLLLLLERDQTPRSESSLFTDPMGVTSETQWWNLYRKLYERRSLPNQELLDSVHTLPLDVAYVVSETAFEVLRDRHRGLC</sequence>
<dbReference type="Proteomes" id="UP000224634">
    <property type="component" value="Unassembled WGS sequence"/>
</dbReference>
<proteinExistence type="predicted"/>
<keyword evidence="2 3" id="KW-0040">ANK repeat</keyword>
<feature type="domain" description="Clr5" evidence="4">
    <location>
        <begin position="1"/>
        <end position="55"/>
    </location>
</feature>
<evidence type="ECO:0000259" key="4">
    <source>
        <dbReference type="Pfam" id="PF14420"/>
    </source>
</evidence>
<dbReference type="PROSITE" id="PS50297">
    <property type="entry name" value="ANK_REP_REGION"/>
    <property type="match status" value="2"/>
</dbReference>
<dbReference type="Gene3D" id="1.25.40.20">
    <property type="entry name" value="Ankyrin repeat-containing domain"/>
    <property type="match status" value="2"/>
</dbReference>
<dbReference type="PANTHER" id="PTHR24198:SF165">
    <property type="entry name" value="ANKYRIN REPEAT-CONTAINING PROTEIN-RELATED"/>
    <property type="match status" value="1"/>
</dbReference>
<dbReference type="InterPro" id="IPR002110">
    <property type="entry name" value="Ankyrin_rpt"/>
</dbReference>
<dbReference type="SUPFAM" id="SSF48403">
    <property type="entry name" value="Ankyrin repeat"/>
    <property type="match status" value="1"/>
</dbReference>
<protein>
    <recommendedName>
        <fullName evidence="4">Clr5 domain-containing protein</fullName>
    </recommendedName>
</protein>
<comment type="caution">
    <text evidence="5">The sequence shown here is derived from an EMBL/GenBank/DDBJ whole genome shotgun (WGS) entry which is preliminary data.</text>
</comment>
<dbReference type="Pfam" id="PF13637">
    <property type="entry name" value="Ank_4"/>
    <property type="match status" value="1"/>
</dbReference>
<evidence type="ECO:0000313" key="5">
    <source>
        <dbReference type="EMBL" id="PGH28008.1"/>
    </source>
</evidence>
<dbReference type="Pfam" id="PF14420">
    <property type="entry name" value="Clr5"/>
    <property type="match status" value="1"/>
</dbReference>
<dbReference type="InterPro" id="IPR036770">
    <property type="entry name" value="Ankyrin_rpt-contain_sf"/>
</dbReference>
<dbReference type="SMART" id="SM00248">
    <property type="entry name" value="ANK"/>
    <property type="match status" value="5"/>
</dbReference>
<keyword evidence="1" id="KW-0677">Repeat</keyword>
<evidence type="ECO:0000256" key="2">
    <source>
        <dbReference type="ARBA" id="ARBA00023043"/>
    </source>
</evidence>
<name>A0A2B7Z4G2_POLH7</name>
<evidence type="ECO:0000256" key="3">
    <source>
        <dbReference type="PROSITE-ProRule" id="PRU00023"/>
    </source>
</evidence>
<gene>
    <name evidence="5" type="ORF">AJ80_00263</name>
</gene>
<evidence type="ECO:0000256" key="1">
    <source>
        <dbReference type="ARBA" id="ARBA00022737"/>
    </source>
</evidence>
<keyword evidence="6" id="KW-1185">Reference proteome</keyword>
<feature type="repeat" description="ANK" evidence="3">
    <location>
        <begin position="234"/>
        <end position="272"/>
    </location>
</feature>
<dbReference type="PANTHER" id="PTHR24198">
    <property type="entry name" value="ANKYRIN REPEAT AND PROTEIN KINASE DOMAIN-CONTAINING PROTEIN"/>
    <property type="match status" value="1"/>
</dbReference>
<dbReference type="STRING" id="1447883.A0A2B7Z4G2"/>
<dbReference type="OrthoDB" id="4153656at2759"/>
<dbReference type="InterPro" id="IPR025676">
    <property type="entry name" value="Clr5_dom"/>
</dbReference>
<accession>A0A2B7Z4G2</accession>
<dbReference type="PROSITE" id="PS50088">
    <property type="entry name" value="ANK_REPEAT"/>
    <property type="match status" value="2"/>
</dbReference>
<evidence type="ECO:0000313" key="6">
    <source>
        <dbReference type="Proteomes" id="UP000224634"/>
    </source>
</evidence>
<dbReference type="EMBL" id="PDNA01000002">
    <property type="protein sequence ID" value="PGH28008.1"/>
    <property type="molecule type" value="Genomic_DNA"/>
</dbReference>
<feature type="repeat" description="ANK" evidence="3">
    <location>
        <begin position="201"/>
        <end position="233"/>
    </location>
</feature>
<reference evidence="5 6" key="1">
    <citation type="submission" date="2017-10" db="EMBL/GenBank/DDBJ databases">
        <title>Comparative genomics in systemic dimorphic fungi from Ajellomycetaceae.</title>
        <authorList>
            <person name="Munoz J.F."/>
            <person name="Mcewen J.G."/>
            <person name="Clay O.K."/>
            <person name="Cuomo C.A."/>
        </authorList>
    </citation>
    <scope>NUCLEOTIDE SEQUENCE [LARGE SCALE GENOMIC DNA]</scope>
    <source>
        <strain evidence="5 6">UAMH7299</strain>
    </source>
</reference>
<organism evidence="5 6">
    <name type="scientific">Polytolypa hystricis (strain UAMH7299)</name>
    <dbReference type="NCBI Taxonomy" id="1447883"/>
    <lineage>
        <taxon>Eukaryota</taxon>
        <taxon>Fungi</taxon>
        <taxon>Dikarya</taxon>
        <taxon>Ascomycota</taxon>
        <taxon>Pezizomycotina</taxon>
        <taxon>Eurotiomycetes</taxon>
        <taxon>Eurotiomycetidae</taxon>
        <taxon>Onygenales</taxon>
        <taxon>Onygenales incertae sedis</taxon>
        <taxon>Polytolypa</taxon>
    </lineage>
</organism>
<dbReference type="AlphaFoldDB" id="A0A2B7Z4G2"/>